<dbReference type="PROSITE" id="PS50893">
    <property type="entry name" value="ABC_TRANSPORTER_2"/>
    <property type="match status" value="1"/>
</dbReference>
<keyword evidence="3" id="KW-0547">Nucleotide-binding</keyword>
<protein>
    <submittedName>
        <fullName evidence="10">ABC-type multidrug transport system, ATPase and permease component</fullName>
    </submittedName>
</protein>
<dbReference type="InterPro" id="IPR036640">
    <property type="entry name" value="ABC1_TM_sf"/>
</dbReference>
<keyword evidence="6 7" id="KW-0472">Membrane</keyword>
<evidence type="ECO:0000259" key="8">
    <source>
        <dbReference type="PROSITE" id="PS50893"/>
    </source>
</evidence>
<name>A0A1B1MPL9_STRLN</name>
<feature type="transmembrane region" description="Helical" evidence="7">
    <location>
        <begin position="61"/>
        <end position="85"/>
    </location>
</feature>
<evidence type="ECO:0000256" key="3">
    <source>
        <dbReference type="ARBA" id="ARBA00022741"/>
    </source>
</evidence>
<evidence type="ECO:0000313" key="10">
    <source>
        <dbReference type="EMBL" id="ANS70551.1"/>
    </source>
</evidence>
<keyword evidence="4" id="KW-0067">ATP-binding</keyword>
<dbReference type="InterPro" id="IPR003439">
    <property type="entry name" value="ABC_transporter-like_ATP-bd"/>
</dbReference>
<dbReference type="STRING" id="1915.SLINC_8327"/>
<gene>
    <name evidence="10" type="ORF">SLINC_8327</name>
</gene>
<feature type="transmembrane region" description="Helical" evidence="7">
    <location>
        <begin position="138"/>
        <end position="159"/>
    </location>
</feature>
<evidence type="ECO:0000256" key="5">
    <source>
        <dbReference type="ARBA" id="ARBA00022989"/>
    </source>
</evidence>
<dbReference type="EMBL" id="CP016438">
    <property type="protein sequence ID" value="ANS70551.1"/>
    <property type="molecule type" value="Genomic_DNA"/>
</dbReference>
<evidence type="ECO:0000256" key="4">
    <source>
        <dbReference type="ARBA" id="ARBA00022840"/>
    </source>
</evidence>
<keyword evidence="11" id="KW-1185">Reference proteome</keyword>
<dbReference type="PATRIC" id="fig|1915.4.peg.9170"/>
<dbReference type="GO" id="GO:0140359">
    <property type="term" value="F:ABC-type transporter activity"/>
    <property type="evidence" value="ECO:0007669"/>
    <property type="project" value="InterPro"/>
</dbReference>
<dbReference type="InterPro" id="IPR039421">
    <property type="entry name" value="Type_1_exporter"/>
</dbReference>
<dbReference type="KEGG" id="sls:SLINC_8327"/>
<keyword evidence="5 7" id="KW-1133">Transmembrane helix</keyword>
<evidence type="ECO:0000256" key="1">
    <source>
        <dbReference type="ARBA" id="ARBA00004651"/>
    </source>
</evidence>
<dbReference type="Pfam" id="PF00005">
    <property type="entry name" value="ABC_tran"/>
    <property type="match status" value="1"/>
</dbReference>
<dbReference type="InterPro" id="IPR027417">
    <property type="entry name" value="P-loop_NTPase"/>
</dbReference>
<dbReference type="SUPFAM" id="SSF52540">
    <property type="entry name" value="P-loop containing nucleoside triphosphate hydrolases"/>
    <property type="match status" value="1"/>
</dbReference>
<dbReference type="PANTHER" id="PTHR24221">
    <property type="entry name" value="ATP-BINDING CASSETTE SUB-FAMILY B"/>
    <property type="match status" value="1"/>
</dbReference>
<dbReference type="InterPro" id="IPR017871">
    <property type="entry name" value="ABC_transporter-like_CS"/>
</dbReference>
<keyword evidence="2 7" id="KW-0812">Transmembrane</keyword>
<reference evidence="10 11" key="1">
    <citation type="submission" date="2016-07" db="EMBL/GenBank/DDBJ databases">
        <title>Enhancement of antibiotic productionsby engineered nitrateutilization in actinobacteria.</title>
        <authorList>
            <person name="Meng S.C."/>
        </authorList>
    </citation>
    <scope>NUCLEOTIDE SEQUENCE [LARGE SCALE GENOMIC DNA]</scope>
    <source>
        <strain evidence="10 11">NRRL 2936</strain>
    </source>
</reference>
<dbReference type="PROSITE" id="PS00211">
    <property type="entry name" value="ABC_TRANSPORTER_1"/>
    <property type="match status" value="1"/>
</dbReference>
<dbReference type="GO" id="GO:0005524">
    <property type="term" value="F:ATP binding"/>
    <property type="evidence" value="ECO:0007669"/>
    <property type="project" value="UniProtKB-KW"/>
</dbReference>
<dbReference type="SMART" id="SM00382">
    <property type="entry name" value="AAA"/>
    <property type="match status" value="1"/>
</dbReference>
<evidence type="ECO:0000313" key="11">
    <source>
        <dbReference type="Proteomes" id="UP000092598"/>
    </source>
</evidence>
<dbReference type="SUPFAM" id="SSF90123">
    <property type="entry name" value="ABC transporter transmembrane region"/>
    <property type="match status" value="1"/>
</dbReference>
<dbReference type="GO" id="GO:0016887">
    <property type="term" value="F:ATP hydrolysis activity"/>
    <property type="evidence" value="ECO:0007669"/>
    <property type="project" value="InterPro"/>
</dbReference>
<dbReference type="RefSeq" id="WP_067444096.1">
    <property type="nucleotide sequence ID" value="NZ_CP016438.1"/>
</dbReference>
<accession>A0A1B1MPL9</accession>
<dbReference type="PROSITE" id="PS50929">
    <property type="entry name" value="ABC_TM1F"/>
    <property type="match status" value="1"/>
</dbReference>
<evidence type="ECO:0000259" key="9">
    <source>
        <dbReference type="PROSITE" id="PS50929"/>
    </source>
</evidence>
<comment type="subcellular location">
    <subcellularLocation>
        <location evidence="1">Cell membrane</location>
        <topology evidence="1">Multi-pass membrane protein</topology>
    </subcellularLocation>
</comment>
<sequence>MSGGLYRASADLLRMCWRHSRARTLTALGLMLAGGVAMPLAGLGLRGLFDAAQEGAAGRATALGVLVAVLLIAALTCGHFAHIAYFELAELNMLHYSDELIVLANGTAGLDSHETPRRADLFGVLEREVGQTRNTLQALLSLAGLACGLLLTVVVLALLHPLLLLLPLAAVPPLLAGRHAERLTDDARSRAAEPTRRALNLVRLATDASSAKELLVYRLDHEVRDSHAELWGRAGGILWRAERRAAALRGLGQLVFAACYVGAVLLMLRQAVAGRQSVGDVVLVVLLAAQANTQVAQTVALVPELQRLTGVDRRMRELRQAPEPEPPPAAAPAATVPRRLRHGITLSGLSFAYPGATRPSLRDADLHLPAGSVVAVVGENGAGKSTLVKLLCGLYRPTAGSILVDGVDLRRIPPEAWRARTAAAFQDFVRYEFTVRHAVGVGDLPRAGSEEAVRTALARARAAGVLDALPEGLATRLGRSYTNGAELSGGQWQKLALGRAFMRDRPLLVVLDEPAAALDAEAEHALFQRYAAQAERSAADGGITLLVSHRFSTVGMADLIVVVEGGRIAEAGDHAALLRRGGLYAELYTLQARGYR</sequence>
<organism evidence="10 11">
    <name type="scientific">Streptomyces lincolnensis</name>
    <dbReference type="NCBI Taxonomy" id="1915"/>
    <lineage>
        <taxon>Bacteria</taxon>
        <taxon>Bacillati</taxon>
        <taxon>Actinomycetota</taxon>
        <taxon>Actinomycetes</taxon>
        <taxon>Kitasatosporales</taxon>
        <taxon>Streptomycetaceae</taxon>
        <taxon>Streptomyces</taxon>
    </lineage>
</organism>
<dbReference type="InterPro" id="IPR003593">
    <property type="entry name" value="AAA+_ATPase"/>
</dbReference>
<dbReference type="Proteomes" id="UP000092598">
    <property type="component" value="Chromosome"/>
</dbReference>
<dbReference type="GO" id="GO:0034040">
    <property type="term" value="F:ATPase-coupled lipid transmembrane transporter activity"/>
    <property type="evidence" value="ECO:0007669"/>
    <property type="project" value="TreeGrafter"/>
</dbReference>
<evidence type="ECO:0000256" key="6">
    <source>
        <dbReference type="ARBA" id="ARBA00023136"/>
    </source>
</evidence>
<dbReference type="CDD" id="cd03228">
    <property type="entry name" value="ABCC_MRP_Like"/>
    <property type="match status" value="1"/>
</dbReference>
<feature type="domain" description="ABC transmembrane type-1" evidence="9">
    <location>
        <begin position="25"/>
        <end position="307"/>
    </location>
</feature>
<dbReference type="GO" id="GO:0005886">
    <property type="term" value="C:plasma membrane"/>
    <property type="evidence" value="ECO:0007669"/>
    <property type="project" value="UniProtKB-SubCell"/>
</dbReference>
<feature type="transmembrane region" description="Helical" evidence="7">
    <location>
        <begin position="27"/>
        <end position="49"/>
    </location>
</feature>
<feature type="domain" description="ABC transporter" evidence="8">
    <location>
        <begin position="344"/>
        <end position="590"/>
    </location>
</feature>
<evidence type="ECO:0000256" key="2">
    <source>
        <dbReference type="ARBA" id="ARBA00022692"/>
    </source>
</evidence>
<dbReference type="AlphaFoldDB" id="A0A1B1MPL9"/>
<dbReference type="PANTHER" id="PTHR24221:SF646">
    <property type="entry name" value="HAEMOLYSIN SECRETION ATP-BINDING PROTEIN"/>
    <property type="match status" value="1"/>
</dbReference>
<proteinExistence type="predicted"/>
<dbReference type="Gene3D" id="3.40.50.300">
    <property type="entry name" value="P-loop containing nucleotide triphosphate hydrolases"/>
    <property type="match status" value="1"/>
</dbReference>
<dbReference type="Gene3D" id="1.20.1560.10">
    <property type="entry name" value="ABC transporter type 1, transmembrane domain"/>
    <property type="match status" value="1"/>
</dbReference>
<dbReference type="InterPro" id="IPR011527">
    <property type="entry name" value="ABC1_TM_dom"/>
</dbReference>
<evidence type="ECO:0000256" key="7">
    <source>
        <dbReference type="SAM" id="Phobius"/>
    </source>
</evidence>